<evidence type="ECO:0000256" key="1">
    <source>
        <dbReference type="SAM" id="SignalP"/>
    </source>
</evidence>
<gene>
    <name evidence="2" type="ORF">C6V80_10250</name>
    <name evidence="3" type="ORF">EDC58_1956</name>
</gene>
<evidence type="ECO:0000313" key="5">
    <source>
        <dbReference type="Proteomes" id="UP000298805"/>
    </source>
</evidence>
<proteinExistence type="predicted"/>
<dbReference type="RefSeq" id="WP_123353327.1">
    <property type="nucleotide sequence ID" value="NZ_CP040940.1"/>
</dbReference>
<feature type="signal peptide" evidence="1">
    <location>
        <begin position="1"/>
        <end position="22"/>
    </location>
</feature>
<evidence type="ECO:0000313" key="3">
    <source>
        <dbReference type="EMBL" id="ROR38741.1"/>
    </source>
</evidence>
<keyword evidence="2" id="KW-0614">Plasmid</keyword>
<evidence type="ECO:0000313" key="4">
    <source>
        <dbReference type="Proteomes" id="UP000272781"/>
    </source>
</evidence>
<keyword evidence="5" id="KW-1185">Reference proteome</keyword>
<dbReference type="AlphaFoldDB" id="A0AAJ4UX55"/>
<reference evidence="2 5" key="2">
    <citation type="submission" date="2019-06" db="EMBL/GenBank/DDBJ databases">
        <title>A comparative analysis of the Nautiliaceae.</title>
        <authorList>
            <person name="Grosche A."/>
            <person name="Smedile F."/>
            <person name="Vetriani C."/>
        </authorList>
    </citation>
    <scope>NUCLEOTIDE SEQUENCE [LARGE SCALE GENOMIC DNA]</scope>
    <source>
        <strain evidence="2 5">TB6</strain>
        <plasmid evidence="2 5">unnamed1</plasmid>
    </source>
</reference>
<geneLocation type="plasmid" evidence="2 5">
    <name>unnamed1</name>
</geneLocation>
<reference evidence="3 4" key="1">
    <citation type="submission" date="2018-11" db="EMBL/GenBank/DDBJ databases">
        <title>Genomic Encyclopedia of Type Strains, Phase IV (KMG-IV): sequencing the most valuable type-strain genomes for metagenomic binning, comparative biology and taxonomic classification.</title>
        <authorList>
            <person name="Goeker M."/>
        </authorList>
    </citation>
    <scope>NUCLEOTIDE SEQUENCE [LARGE SCALE GENOMIC DNA]</scope>
    <source>
        <strain evidence="3 4">DSM 27783</strain>
    </source>
</reference>
<dbReference type="EMBL" id="RJVK01000006">
    <property type="protein sequence ID" value="ROR38741.1"/>
    <property type="molecule type" value="Genomic_DNA"/>
</dbReference>
<evidence type="ECO:0008006" key="6">
    <source>
        <dbReference type="Google" id="ProtNLM"/>
    </source>
</evidence>
<dbReference type="EMBL" id="CP040940">
    <property type="protein sequence ID" value="QDD68227.1"/>
    <property type="molecule type" value="Genomic_DNA"/>
</dbReference>
<name>A0AAJ4UX55_9BACT</name>
<protein>
    <recommendedName>
        <fullName evidence="6">Lipoprotein</fullName>
    </recommendedName>
</protein>
<accession>A0AAJ4UX55</accession>
<organism evidence="3 4">
    <name type="scientific">Caminibacter pacificus</name>
    <dbReference type="NCBI Taxonomy" id="1424653"/>
    <lineage>
        <taxon>Bacteria</taxon>
        <taxon>Pseudomonadati</taxon>
        <taxon>Campylobacterota</taxon>
        <taxon>Epsilonproteobacteria</taxon>
        <taxon>Nautiliales</taxon>
        <taxon>Nautiliaceae</taxon>
        <taxon>Caminibacter</taxon>
    </lineage>
</organism>
<dbReference type="Proteomes" id="UP000298805">
    <property type="component" value="Plasmid unnamed1"/>
</dbReference>
<dbReference type="Proteomes" id="UP000272781">
    <property type="component" value="Unassembled WGS sequence"/>
</dbReference>
<dbReference type="PROSITE" id="PS51257">
    <property type="entry name" value="PROKAR_LIPOPROTEIN"/>
    <property type="match status" value="1"/>
</dbReference>
<feature type="chain" id="PRO_5042474261" description="Lipoprotein" evidence="1">
    <location>
        <begin position="23"/>
        <end position="85"/>
    </location>
</feature>
<evidence type="ECO:0000313" key="2">
    <source>
        <dbReference type="EMBL" id="QDD68227.1"/>
    </source>
</evidence>
<sequence>MKLKVIFLMFLGSLFLSGCATKKPPQKIIYFDKNYQPFVYEDQIWFNRFLKNQFLQTDRFIKDVEAAIGHRPQQNNRTNQFIYYK</sequence>
<keyword evidence="1" id="KW-0732">Signal</keyword>